<feature type="compositionally biased region" description="Polar residues" evidence="1">
    <location>
        <begin position="139"/>
        <end position="150"/>
    </location>
</feature>
<dbReference type="AlphaFoldDB" id="A0A1I8MZN8"/>
<name>A0A1I8MZN8_MUSDO</name>
<dbReference type="PANTHER" id="PTHR31025">
    <property type="entry name" value="SI:CH211-196P9.1-RELATED"/>
    <property type="match status" value="1"/>
</dbReference>
<dbReference type="Proteomes" id="UP001652621">
    <property type="component" value="Unplaced"/>
</dbReference>
<dbReference type="RefSeq" id="XP_011294888.1">
    <property type="nucleotide sequence ID" value="XM_011296586.2"/>
</dbReference>
<dbReference type="KEGG" id="mde:101897248"/>
<organism evidence="2">
    <name type="scientific">Musca domestica</name>
    <name type="common">House fly</name>
    <dbReference type="NCBI Taxonomy" id="7370"/>
    <lineage>
        <taxon>Eukaryota</taxon>
        <taxon>Metazoa</taxon>
        <taxon>Ecdysozoa</taxon>
        <taxon>Arthropoda</taxon>
        <taxon>Hexapoda</taxon>
        <taxon>Insecta</taxon>
        <taxon>Pterygota</taxon>
        <taxon>Neoptera</taxon>
        <taxon>Endopterygota</taxon>
        <taxon>Diptera</taxon>
        <taxon>Brachycera</taxon>
        <taxon>Muscomorpha</taxon>
        <taxon>Muscoidea</taxon>
        <taxon>Muscidae</taxon>
        <taxon>Musca</taxon>
    </lineage>
</organism>
<reference evidence="2" key="1">
    <citation type="submission" date="2020-05" db="UniProtKB">
        <authorList>
            <consortium name="EnsemblMetazoa"/>
        </authorList>
    </citation>
    <scope>IDENTIFICATION</scope>
    <source>
        <strain evidence="2">Aabys</strain>
    </source>
</reference>
<evidence type="ECO:0000313" key="2">
    <source>
        <dbReference type="EnsemblMetazoa" id="MDOA010040-PB"/>
    </source>
</evidence>
<dbReference type="GeneID" id="101897248"/>
<keyword evidence="3" id="KW-1185">Reference proteome</keyword>
<reference evidence="4" key="2">
    <citation type="submission" date="2025-04" db="UniProtKB">
        <authorList>
            <consortium name="RefSeq"/>
        </authorList>
    </citation>
    <scope>IDENTIFICATION</scope>
    <source>
        <strain evidence="4">Aabys</strain>
    </source>
</reference>
<protein>
    <submittedName>
        <fullName evidence="4">Uncharacterized protein LOC101897248</fullName>
    </submittedName>
</protein>
<accession>A0A1I8MZN8</accession>
<evidence type="ECO:0000256" key="1">
    <source>
        <dbReference type="SAM" id="MobiDB-lite"/>
    </source>
</evidence>
<evidence type="ECO:0000313" key="3">
    <source>
        <dbReference type="Proteomes" id="UP001652621"/>
    </source>
</evidence>
<dbReference type="VEuPathDB" id="VectorBase:MDOMA2_016592"/>
<gene>
    <name evidence="2" type="primary">101897248</name>
    <name evidence="4" type="synonym">LOC101897248</name>
</gene>
<evidence type="ECO:0000313" key="4">
    <source>
        <dbReference type="RefSeq" id="XP_011294888.1"/>
    </source>
</evidence>
<dbReference type="OrthoDB" id="8022339at2759"/>
<feature type="region of interest" description="Disordered" evidence="1">
    <location>
        <begin position="139"/>
        <end position="162"/>
    </location>
</feature>
<dbReference type="VEuPathDB" id="VectorBase:MDOA010040"/>
<dbReference type="PANTHER" id="PTHR31025:SF9">
    <property type="entry name" value="SI:DKEY-286J15.1"/>
    <property type="match status" value="1"/>
</dbReference>
<feature type="region of interest" description="Disordered" evidence="1">
    <location>
        <begin position="364"/>
        <end position="390"/>
    </location>
</feature>
<sequence>MREEYLETEEYENYQNLVTQADEAVKQEETSTTADEKLTFEEYFPPLHPIDFDCHSDDAMLRKLLKKFQMIFLYPFFKAYDITYRSLRYLSVDDINTVIRSVGHRAEFREKLFAWRRKRYRTNNTQIIEFEKSYQTVTSEEIPRSSQSADNKSNKSNKSNPIMIMETNEEIVDGANDTSSLQEMMNELPLEMEVEAGGGAPASKRPRTETIVNLRETRLGALLNLEELIEESVFGTIIKVFYNRHGYLERKHRDEIINTIVDYVVTKEIKLHSSDFGKIVDMIVNLFPAEEEARDYYFINRKGKRNPMGRLYTKYYNTLKRIRVRDIHQEFTNESMCSFLQTGSLKDDTSKTKKASTAVLTNEATTSASANQTNSINTTDDNKNSNNNSNTQIEFIADDFEELLESNDTSSSTAKDVLRCQGLNWDNVKTLWSQTHLIRQEDIEHSTVKDVIQQWPKYLNARGMELFDIDFRLKFSRNKENLLQRKWSRFVQKICYYYQSNIKDEMCKGLFALWKTKPGKDTEDYILIVLLNSIIIPMARYRDAAGNRRKVSIVEAVDLFAVRVNHLEELDQKREEFCIKFGEIHTEFTPLIVVVGDNNINIHEIYVHFHVALYEMPDFLTALDCCMKIYRVLNLPFPASNDYVWTFIQRYFYEIQLPDDTKCPSMSSLITYLKN</sequence>
<proteinExistence type="predicted"/>
<feature type="compositionally biased region" description="Low complexity" evidence="1">
    <location>
        <begin position="373"/>
        <end position="390"/>
    </location>
</feature>
<dbReference type="EnsemblMetazoa" id="MDOA010040-RB">
    <property type="protein sequence ID" value="MDOA010040-PB"/>
    <property type="gene ID" value="MDOA010040"/>
</dbReference>